<dbReference type="EMBL" id="JH921451">
    <property type="protein sequence ID" value="EKD13259.1"/>
    <property type="molecule type" value="Genomic_DNA"/>
</dbReference>
<evidence type="ECO:0000313" key="1">
    <source>
        <dbReference type="EMBL" id="EKD13259.1"/>
    </source>
</evidence>
<organism evidence="1 2">
    <name type="scientific">Marssonina brunnea f. sp. multigermtubi (strain MB_m1)</name>
    <name type="common">Marssonina leaf spot fungus</name>
    <dbReference type="NCBI Taxonomy" id="1072389"/>
    <lineage>
        <taxon>Eukaryota</taxon>
        <taxon>Fungi</taxon>
        <taxon>Dikarya</taxon>
        <taxon>Ascomycota</taxon>
        <taxon>Pezizomycotina</taxon>
        <taxon>Leotiomycetes</taxon>
        <taxon>Helotiales</taxon>
        <taxon>Drepanopezizaceae</taxon>
        <taxon>Drepanopeziza</taxon>
    </lineage>
</organism>
<protein>
    <submittedName>
        <fullName evidence="1">Uncharacterized protein</fullName>
    </submittedName>
</protein>
<proteinExistence type="predicted"/>
<dbReference type="KEGG" id="mbe:MBM_08702"/>
<gene>
    <name evidence="1" type="ORF">MBM_08702</name>
</gene>
<dbReference type="InParanoid" id="K1XLD3"/>
<name>K1XLD3_MARBU</name>
<dbReference type="OrthoDB" id="3600130at2759"/>
<sequence>MSIIFTREQQQAIKAAIALAKIDMKLFIEANSGNFRKRLAQVKAYFICTSGEAKSIVLAYMDLDAENVQDAAGVLKALDERFFDHNRSSPMAKERRERFRSLRTADPDSMCFSYGKKGHFKADCLNIKLKQKIAKIDIEEVEKDDILFVGGKQSLVPIELARNGLFIKTIAHLDSGANIFGALQIALAYKLSKALSVLFLKLLQLIVLTGYDSAKREPIR</sequence>
<keyword evidence="2" id="KW-1185">Reference proteome</keyword>
<reference evidence="1 2" key="1">
    <citation type="journal article" date="2012" name="BMC Genomics">
        <title>Sequencing the genome of Marssonina brunnea reveals fungus-poplar co-evolution.</title>
        <authorList>
            <person name="Zhu S."/>
            <person name="Cao Y.-Z."/>
            <person name="Jiang C."/>
            <person name="Tan B.-Y."/>
            <person name="Wang Z."/>
            <person name="Feng S."/>
            <person name="Zhang L."/>
            <person name="Su X.-H."/>
            <person name="Brejova B."/>
            <person name="Vinar T."/>
            <person name="Xu M."/>
            <person name="Wang M.-X."/>
            <person name="Zhang S.-G."/>
            <person name="Huang M.-R."/>
            <person name="Wu R."/>
            <person name="Zhou Y."/>
        </authorList>
    </citation>
    <scope>NUCLEOTIDE SEQUENCE [LARGE SCALE GENOMIC DNA]</scope>
    <source>
        <strain evidence="1 2">MB_m1</strain>
    </source>
</reference>
<dbReference type="AlphaFoldDB" id="K1XLD3"/>
<dbReference type="Proteomes" id="UP000006753">
    <property type="component" value="Unassembled WGS sequence"/>
</dbReference>
<dbReference type="HOGENOM" id="CLU_1256266_0_0_1"/>
<accession>K1XLD3</accession>
<evidence type="ECO:0000313" key="2">
    <source>
        <dbReference type="Proteomes" id="UP000006753"/>
    </source>
</evidence>